<dbReference type="HOGENOM" id="CLU_1438950_0_0_9"/>
<organism evidence="2 3">
    <name type="scientific">Desulfoscipio gibsoniae DSM 7213</name>
    <dbReference type="NCBI Taxonomy" id="767817"/>
    <lineage>
        <taxon>Bacteria</taxon>
        <taxon>Bacillati</taxon>
        <taxon>Bacillota</taxon>
        <taxon>Clostridia</taxon>
        <taxon>Eubacteriales</taxon>
        <taxon>Desulfallaceae</taxon>
        <taxon>Desulfoscipio</taxon>
    </lineage>
</organism>
<evidence type="ECO:0000313" key="3">
    <source>
        <dbReference type="Proteomes" id="UP000013520"/>
    </source>
</evidence>
<dbReference type="EMBL" id="CP003273">
    <property type="protein sequence ID" value="AGL02565.1"/>
    <property type="molecule type" value="Genomic_DNA"/>
</dbReference>
<proteinExistence type="predicted"/>
<accession>R4KPS2</accession>
<dbReference type="OrthoDB" id="1809569at2"/>
<name>R4KPS2_9FIRM</name>
<dbReference type="AlphaFoldDB" id="R4KPS2"/>
<keyword evidence="1" id="KW-0812">Transmembrane</keyword>
<dbReference type="STRING" id="767817.Desgi_3211"/>
<dbReference type="RefSeq" id="WP_006524097.1">
    <property type="nucleotide sequence ID" value="NC_021184.1"/>
</dbReference>
<keyword evidence="1" id="KW-0472">Membrane</keyword>
<sequence length="188" mass="20357">MSMSYHLDYLSVLKAIVLPFDPVFSLLVVVPLLAVAAWLAWRIKRGDQPKVALTLSLILVIVIPVGATLGISVSQVGTGWELADGKLDIKAPPVDVSLAVDKMQVAFVESDGPWGGWFRSNGYGTTGLTTGWCQLKNGKTAAVFRHLQSAKMVVIFVNKEYYVIAHPGVETLYRALIAEGASEADLEE</sequence>
<feature type="transmembrane region" description="Helical" evidence="1">
    <location>
        <begin position="20"/>
        <end position="41"/>
    </location>
</feature>
<keyword evidence="1" id="KW-1133">Transmembrane helix</keyword>
<evidence type="ECO:0008006" key="4">
    <source>
        <dbReference type="Google" id="ProtNLM"/>
    </source>
</evidence>
<protein>
    <recommendedName>
        <fullName evidence="4">Bacterial Pleckstrin homology domain-containing protein</fullName>
    </recommendedName>
</protein>
<dbReference type="Proteomes" id="UP000013520">
    <property type="component" value="Chromosome"/>
</dbReference>
<gene>
    <name evidence="2" type="ORF">Desgi_3211</name>
</gene>
<dbReference type="eggNOG" id="ENOG50340F4">
    <property type="taxonomic scope" value="Bacteria"/>
</dbReference>
<feature type="transmembrane region" description="Helical" evidence="1">
    <location>
        <begin position="53"/>
        <end position="73"/>
    </location>
</feature>
<dbReference type="KEGG" id="dgi:Desgi_3211"/>
<reference evidence="2 3" key="1">
    <citation type="submission" date="2012-01" db="EMBL/GenBank/DDBJ databases">
        <title>Complete sequence of Desulfotomaculum gibsoniae DSM 7213.</title>
        <authorList>
            <consortium name="US DOE Joint Genome Institute"/>
            <person name="Lucas S."/>
            <person name="Han J."/>
            <person name="Lapidus A."/>
            <person name="Cheng J.-F."/>
            <person name="Goodwin L."/>
            <person name="Pitluck S."/>
            <person name="Peters L."/>
            <person name="Ovchinnikova G."/>
            <person name="Teshima H."/>
            <person name="Detter J.C."/>
            <person name="Han C."/>
            <person name="Tapia R."/>
            <person name="Land M."/>
            <person name="Hauser L."/>
            <person name="Kyrpides N."/>
            <person name="Ivanova N."/>
            <person name="Pagani I."/>
            <person name="Parshina S."/>
            <person name="Plugge C."/>
            <person name="Muyzer G."/>
            <person name="Kuever J."/>
            <person name="Ivanova A."/>
            <person name="Nazina T."/>
            <person name="Klenk H.-P."/>
            <person name="Brambilla E."/>
            <person name="Spring S."/>
            <person name="Stams A.F."/>
            <person name="Woyke T."/>
        </authorList>
    </citation>
    <scope>NUCLEOTIDE SEQUENCE [LARGE SCALE GENOMIC DNA]</scope>
    <source>
        <strain evidence="2 3">DSM 7213</strain>
    </source>
</reference>
<keyword evidence="3" id="KW-1185">Reference proteome</keyword>
<evidence type="ECO:0000256" key="1">
    <source>
        <dbReference type="SAM" id="Phobius"/>
    </source>
</evidence>
<evidence type="ECO:0000313" key="2">
    <source>
        <dbReference type="EMBL" id="AGL02565.1"/>
    </source>
</evidence>